<feature type="domain" description="RING-type" evidence="3">
    <location>
        <begin position="60"/>
        <end position="106"/>
    </location>
</feature>
<accession>A0A5B0PNK7</accession>
<comment type="caution">
    <text evidence="4">The sequence shown here is derived from an EMBL/GenBank/DDBJ whole genome shotgun (WGS) entry which is preliminary data.</text>
</comment>
<dbReference type="EMBL" id="VSWC01000053">
    <property type="protein sequence ID" value="KAA1101569.1"/>
    <property type="molecule type" value="Genomic_DNA"/>
</dbReference>
<dbReference type="AlphaFoldDB" id="A0A5B0PNK7"/>
<dbReference type="InterPro" id="IPR001841">
    <property type="entry name" value="Znf_RING"/>
</dbReference>
<reference evidence="4 5" key="1">
    <citation type="submission" date="2019-05" db="EMBL/GenBank/DDBJ databases">
        <title>Emergence of the Ug99 lineage of the wheat stem rust pathogen through somatic hybridization.</title>
        <authorList>
            <person name="Li F."/>
            <person name="Upadhyaya N.M."/>
            <person name="Sperschneider J."/>
            <person name="Matny O."/>
            <person name="Nguyen-Phuc H."/>
            <person name="Mago R."/>
            <person name="Raley C."/>
            <person name="Miller M.E."/>
            <person name="Silverstein K.A.T."/>
            <person name="Henningsen E."/>
            <person name="Hirsch C.D."/>
            <person name="Visser B."/>
            <person name="Pretorius Z.A."/>
            <person name="Steffenson B.J."/>
            <person name="Schwessinger B."/>
            <person name="Dodds P.N."/>
            <person name="Figueroa M."/>
        </authorList>
    </citation>
    <scope>NUCLEOTIDE SEQUENCE [LARGE SCALE GENOMIC DNA]</scope>
    <source>
        <strain evidence="4">21-0</strain>
    </source>
</reference>
<dbReference type="Pfam" id="PF13639">
    <property type="entry name" value="zf-RING_2"/>
    <property type="match status" value="1"/>
</dbReference>
<evidence type="ECO:0000313" key="4">
    <source>
        <dbReference type="EMBL" id="KAA1101569.1"/>
    </source>
</evidence>
<evidence type="ECO:0000256" key="1">
    <source>
        <dbReference type="PROSITE-ProRule" id="PRU00175"/>
    </source>
</evidence>
<dbReference type="Proteomes" id="UP000324748">
    <property type="component" value="Unassembled WGS sequence"/>
</dbReference>
<proteinExistence type="predicted"/>
<feature type="signal peptide" evidence="2">
    <location>
        <begin position="1"/>
        <end position="22"/>
    </location>
</feature>
<keyword evidence="1" id="KW-0863">Zinc-finger</keyword>
<evidence type="ECO:0000259" key="3">
    <source>
        <dbReference type="PROSITE" id="PS50089"/>
    </source>
</evidence>
<keyword evidence="5" id="KW-1185">Reference proteome</keyword>
<dbReference type="Gene3D" id="3.30.40.10">
    <property type="entry name" value="Zinc/RING finger domain, C3HC4 (zinc finger)"/>
    <property type="match status" value="1"/>
</dbReference>
<name>A0A5B0PNK7_PUCGR</name>
<sequence length="179" mass="19859">MWSLSMRFIMVTMLLWVLVVAGSRPVSDPLASVGPNFLLKSSNLHAKRGLSETPSSSTICAICLDSLIEEEAFEWTGCAHRFHDYCVESLSWVGGALEAPTCPLCRAPDGSLGERLRRLRAGTARPAQHFSSLRPGPRHPKCPMCTSRNTARSTIQRPGVLGIEYHCSRCNNQWLWVHP</sequence>
<dbReference type="PROSITE" id="PS50089">
    <property type="entry name" value="ZF_RING_2"/>
    <property type="match status" value="1"/>
</dbReference>
<dbReference type="SUPFAM" id="SSF57850">
    <property type="entry name" value="RING/U-box"/>
    <property type="match status" value="1"/>
</dbReference>
<dbReference type="GO" id="GO:0008270">
    <property type="term" value="F:zinc ion binding"/>
    <property type="evidence" value="ECO:0007669"/>
    <property type="project" value="UniProtKB-KW"/>
</dbReference>
<organism evidence="4 5">
    <name type="scientific">Puccinia graminis f. sp. tritici</name>
    <dbReference type="NCBI Taxonomy" id="56615"/>
    <lineage>
        <taxon>Eukaryota</taxon>
        <taxon>Fungi</taxon>
        <taxon>Dikarya</taxon>
        <taxon>Basidiomycota</taxon>
        <taxon>Pucciniomycotina</taxon>
        <taxon>Pucciniomycetes</taxon>
        <taxon>Pucciniales</taxon>
        <taxon>Pucciniaceae</taxon>
        <taxon>Puccinia</taxon>
    </lineage>
</organism>
<keyword evidence="2" id="KW-0732">Signal</keyword>
<keyword evidence="1" id="KW-0862">Zinc</keyword>
<gene>
    <name evidence="4" type="ORF">PGT21_024495</name>
</gene>
<protein>
    <recommendedName>
        <fullName evidence="3">RING-type domain-containing protein</fullName>
    </recommendedName>
</protein>
<keyword evidence="1" id="KW-0479">Metal-binding</keyword>
<dbReference type="InterPro" id="IPR013083">
    <property type="entry name" value="Znf_RING/FYVE/PHD"/>
</dbReference>
<dbReference type="SMART" id="SM00184">
    <property type="entry name" value="RING"/>
    <property type="match status" value="1"/>
</dbReference>
<dbReference type="OrthoDB" id="8062037at2759"/>
<evidence type="ECO:0000256" key="2">
    <source>
        <dbReference type="SAM" id="SignalP"/>
    </source>
</evidence>
<feature type="chain" id="PRO_5022984630" description="RING-type domain-containing protein" evidence="2">
    <location>
        <begin position="23"/>
        <end position="179"/>
    </location>
</feature>
<evidence type="ECO:0000313" key="5">
    <source>
        <dbReference type="Proteomes" id="UP000324748"/>
    </source>
</evidence>